<name>V4AKP9_LOTGI</name>
<dbReference type="Pfam" id="PF07690">
    <property type="entry name" value="MFS_1"/>
    <property type="match status" value="1"/>
</dbReference>
<dbReference type="PROSITE" id="PS50850">
    <property type="entry name" value="MFS"/>
    <property type="match status" value="1"/>
</dbReference>
<dbReference type="KEGG" id="lgi:LOTGIDRAFT_161346"/>
<feature type="transmembrane region" description="Helical" evidence="7">
    <location>
        <begin position="208"/>
        <end position="232"/>
    </location>
</feature>
<organism evidence="9 10">
    <name type="scientific">Lottia gigantea</name>
    <name type="common">Giant owl limpet</name>
    <dbReference type="NCBI Taxonomy" id="225164"/>
    <lineage>
        <taxon>Eukaryota</taxon>
        <taxon>Metazoa</taxon>
        <taxon>Spiralia</taxon>
        <taxon>Lophotrochozoa</taxon>
        <taxon>Mollusca</taxon>
        <taxon>Gastropoda</taxon>
        <taxon>Patellogastropoda</taxon>
        <taxon>Lottioidea</taxon>
        <taxon>Lottiidae</taxon>
        <taxon>Lottia</taxon>
    </lineage>
</organism>
<keyword evidence="2" id="KW-0813">Transport</keyword>
<dbReference type="InterPro" id="IPR020846">
    <property type="entry name" value="MFS_dom"/>
</dbReference>
<dbReference type="Proteomes" id="UP000030746">
    <property type="component" value="Unassembled WGS sequence"/>
</dbReference>
<feature type="transmembrane region" description="Helical" evidence="7">
    <location>
        <begin position="172"/>
        <end position="196"/>
    </location>
</feature>
<proteinExistence type="predicted"/>
<evidence type="ECO:0000259" key="8">
    <source>
        <dbReference type="PROSITE" id="PS50850"/>
    </source>
</evidence>
<dbReference type="PANTHER" id="PTHR11662">
    <property type="entry name" value="SOLUTE CARRIER FAMILY 17"/>
    <property type="match status" value="1"/>
</dbReference>
<evidence type="ECO:0000256" key="7">
    <source>
        <dbReference type="SAM" id="Phobius"/>
    </source>
</evidence>
<keyword evidence="6 7" id="KW-0472">Membrane</keyword>
<feature type="transmembrane region" description="Helical" evidence="7">
    <location>
        <begin position="238"/>
        <end position="259"/>
    </location>
</feature>
<dbReference type="GO" id="GO:0016020">
    <property type="term" value="C:membrane"/>
    <property type="evidence" value="ECO:0007669"/>
    <property type="project" value="UniProtKB-SubCell"/>
</dbReference>
<dbReference type="RefSeq" id="XP_009054995.1">
    <property type="nucleotide sequence ID" value="XM_009056747.1"/>
</dbReference>
<evidence type="ECO:0000313" key="9">
    <source>
        <dbReference type="EMBL" id="ESO94146.1"/>
    </source>
</evidence>
<dbReference type="PANTHER" id="PTHR11662:SF399">
    <property type="entry name" value="FI19708P1-RELATED"/>
    <property type="match status" value="1"/>
</dbReference>
<feature type="transmembrane region" description="Helical" evidence="7">
    <location>
        <begin position="350"/>
        <end position="370"/>
    </location>
</feature>
<dbReference type="Gene3D" id="1.20.1250.20">
    <property type="entry name" value="MFS general substrate transporter like domains"/>
    <property type="match status" value="2"/>
</dbReference>
<keyword evidence="3 7" id="KW-0812">Transmembrane</keyword>
<evidence type="ECO:0000313" key="10">
    <source>
        <dbReference type="Proteomes" id="UP000030746"/>
    </source>
</evidence>
<evidence type="ECO:0000256" key="5">
    <source>
        <dbReference type="ARBA" id="ARBA00022989"/>
    </source>
</evidence>
<feature type="transmembrane region" description="Helical" evidence="7">
    <location>
        <begin position="146"/>
        <end position="166"/>
    </location>
</feature>
<dbReference type="FunFam" id="1.20.1250.20:FF:000003">
    <property type="entry name" value="Solute carrier family 17 member 3"/>
    <property type="match status" value="1"/>
</dbReference>
<feature type="domain" description="Major facilitator superfamily (MFS) profile" evidence="8">
    <location>
        <begin position="46"/>
        <end position="502"/>
    </location>
</feature>
<feature type="transmembrane region" description="Helical" evidence="7">
    <location>
        <begin position="479"/>
        <end position="502"/>
    </location>
</feature>
<dbReference type="OrthoDB" id="2985014at2759"/>
<evidence type="ECO:0000256" key="2">
    <source>
        <dbReference type="ARBA" id="ARBA00022448"/>
    </source>
</evidence>
<gene>
    <name evidence="9" type="ORF">LOTGIDRAFT_161346</name>
</gene>
<dbReference type="GO" id="GO:0006820">
    <property type="term" value="P:monoatomic anion transport"/>
    <property type="evidence" value="ECO:0007669"/>
    <property type="project" value="TreeGrafter"/>
</dbReference>
<dbReference type="OMA" id="EEYSAND"/>
<comment type="subcellular location">
    <subcellularLocation>
        <location evidence="1">Membrane</location>
        <topology evidence="1">Multi-pass membrane protein</topology>
    </subcellularLocation>
</comment>
<dbReference type="InterPro" id="IPR036259">
    <property type="entry name" value="MFS_trans_sf"/>
</dbReference>
<dbReference type="EMBL" id="KB201847">
    <property type="protein sequence ID" value="ESO94146.1"/>
    <property type="molecule type" value="Genomic_DNA"/>
</dbReference>
<feature type="transmembrane region" description="Helical" evidence="7">
    <location>
        <begin position="447"/>
        <end position="464"/>
    </location>
</feature>
<dbReference type="GO" id="GO:0015293">
    <property type="term" value="F:symporter activity"/>
    <property type="evidence" value="ECO:0007669"/>
    <property type="project" value="UniProtKB-KW"/>
</dbReference>
<dbReference type="GeneID" id="20238678"/>
<sequence>MEFNDEVVDKGPPWWKSMRFKITIIGFLGGANLYIQRSNMSMAIVCMVNHTAVDLLYRADLDIISSNTTMNVWSQIFQQDRNLSDVAPLKDACQSTLSPMADSGEGDLVWSKEIQGLILGGLYWGYVPSQLISGLILKRYGIRRTVGPLFLAMSLLTILTHSAAIWSPWAVFTLRVLIGILNGVTMPGLFFIIAAWAPPDGNGRLSSLIIGGLMMGNVVVFPVASLLCRYGFAGGWPSIFHVSGISGFLFCLLWFIWVYDTPIKHPSINLKEKAFIMSNMDVFNVSPDTVNVFFLWEINSLPWCKVLRTVPYIALIVTHTCFNWGLYLILNNLPLYMREVLKFQLASNGVWTMIPYSSMFAFIMLAGIMLDKMSHHFGHHISRKSSVSVGLGISAILLIIISYLECDDYITVIILMCLTLSLLALAYLAIMVNFFDIDPQHAGQLMTFSNTIANIPGILVSYAVGEYTKDNTREQWQKVFFLSSGILGFGALIFVIFGSVYIPKWARTSPREKGVRSFKF</sequence>
<dbReference type="AlphaFoldDB" id="V4AKP9"/>
<feature type="transmembrane region" description="Helical" evidence="7">
    <location>
        <begin position="410"/>
        <end position="435"/>
    </location>
</feature>
<evidence type="ECO:0000256" key="3">
    <source>
        <dbReference type="ARBA" id="ARBA00022692"/>
    </source>
</evidence>
<dbReference type="HOGENOM" id="CLU_001265_5_0_1"/>
<keyword evidence="4" id="KW-0769">Symport</keyword>
<accession>V4AKP9</accession>
<feature type="transmembrane region" description="Helical" evidence="7">
    <location>
        <begin position="386"/>
        <end position="404"/>
    </location>
</feature>
<dbReference type="InterPro" id="IPR050382">
    <property type="entry name" value="MFS_Na/Anion_cotransporter"/>
</dbReference>
<dbReference type="CTD" id="20238678"/>
<evidence type="ECO:0000256" key="1">
    <source>
        <dbReference type="ARBA" id="ARBA00004141"/>
    </source>
</evidence>
<dbReference type="SUPFAM" id="SSF103473">
    <property type="entry name" value="MFS general substrate transporter"/>
    <property type="match status" value="1"/>
</dbReference>
<protein>
    <recommendedName>
        <fullName evidence="8">Major facilitator superfamily (MFS) profile domain-containing protein</fullName>
    </recommendedName>
</protein>
<evidence type="ECO:0000256" key="4">
    <source>
        <dbReference type="ARBA" id="ARBA00022847"/>
    </source>
</evidence>
<keyword evidence="10" id="KW-1185">Reference proteome</keyword>
<reference evidence="9 10" key="1">
    <citation type="journal article" date="2013" name="Nature">
        <title>Insights into bilaterian evolution from three spiralian genomes.</title>
        <authorList>
            <person name="Simakov O."/>
            <person name="Marletaz F."/>
            <person name="Cho S.J."/>
            <person name="Edsinger-Gonzales E."/>
            <person name="Havlak P."/>
            <person name="Hellsten U."/>
            <person name="Kuo D.H."/>
            <person name="Larsson T."/>
            <person name="Lv J."/>
            <person name="Arendt D."/>
            <person name="Savage R."/>
            <person name="Osoegawa K."/>
            <person name="de Jong P."/>
            <person name="Grimwood J."/>
            <person name="Chapman J.A."/>
            <person name="Shapiro H."/>
            <person name="Aerts A."/>
            <person name="Otillar R.P."/>
            <person name="Terry A.Y."/>
            <person name="Boore J.L."/>
            <person name="Grigoriev I.V."/>
            <person name="Lindberg D.R."/>
            <person name="Seaver E.C."/>
            <person name="Weisblat D.A."/>
            <person name="Putnam N.H."/>
            <person name="Rokhsar D.S."/>
        </authorList>
    </citation>
    <scope>NUCLEOTIDE SEQUENCE [LARGE SCALE GENOMIC DNA]</scope>
</reference>
<feature type="transmembrane region" description="Helical" evidence="7">
    <location>
        <begin position="310"/>
        <end position="330"/>
    </location>
</feature>
<evidence type="ECO:0000256" key="6">
    <source>
        <dbReference type="ARBA" id="ARBA00023136"/>
    </source>
</evidence>
<dbReference type="InterPro" id="IPR011701">
    <property type="entry name" value="MFS"/>
</dbReference>
<keyword evidence="5 7" id="KW-1133">Transmembrane helix</keyword>
<dbReference type="STRING" id="225164.V4AKP9"/>